<organism evidence="1 2">
    <name type="scientific">Dipteronia dyeriana</name>
    <dbReference type="NCBI Taxonomy" id="168575"/>
    <lineage>
        <taxon>Eukaryota</taxon>
        <taxon>Viridiplantae</taxon>
        <taxon>Streptophyta</taxon>
        <taxon>Embryophyta</taxon>
        <taxon>Tracheophyta</taxon>
        <taxon>Spermatophyta</taxon>
        <taxon>Magnoliopsida</taxon>
        <taxon>eudicotyledons</taxon>
        <taxon>Gunneridae</taxon>
        <taxon>Pentapetalae</taxon>
        <taxon>rosids</taxon>
        <taxon>malvids</taxon>
        <taxon>Sapindales</taxon>
        <taxon>Sapindaceae</taxon>
        <taxon>Hippocastanoideae</taxon>
        <taxon>Acereae</taxon>
        <taxon>Dipteronia</taxon>
    </lineage>
</organism>
<dbReference type="Proteomes" id="UP001280121">
    <property type="component" value="Unassembled WGS sequence"/>
</dbReference>
<protein>
    <submittedName>
        <fullName evidence="1">Uncharacterized protein</fullName>
    </submittedName>
</protein>
<accession>A0AAD9WXX7</accession>
<dbReference type="AlphaFoldDB" id="A0AAD9WXX7"/>
<gene>
    <name evidence="1" type="ORF">Ddye_015473</name>
</gene>
<name>A0AAD9WXX7_9ROSI</name>
<evidence type="ECO:0000313" key="1">
    <source>
        <dbReference type="EMBL" id="KAK2647984.1"/>
    </source>
</evidence>
<keyword evidence="2" id="KW-1185">Reference proteome</keyword>
<reference evidence="1" key="1">
    <citation type="journal article" date="2023" name="Plant J.">
        <title>Genome sequences and population genomics provide insights into the demographic history, inbreeding, and mutation load of two 'living fossil' tree species of Dipteronia.</title>
        <authorList>
            <person name="Feng Y."/>
            <person name="Comes H.P."/>
            <person name="Chen J."/>
            <person name="Zhu S."/>
            <person name="Lu R."/>
            <person name="Zhang X."/>
            <person name="Li P."/>
            <person name="Qiu J."/>
            <person name="Olsen K.M."/>
            <person name="Qiu Y."/>
        </authorList>
    </citation>
    <scope>NUCLEOTIDE SEQUENCE</scope>
    <source>
        <strain evidence="1">KIB01</strain>
    </source>
</reference>
<evidence type="ECO:0000313" key="2">
    <source>
        <dbReference type="Proteomes" id="UP001280121"/>
    </source>
</evidence>
<comment type="caution">
    <text evidence="1">The sequence shown here is derived from an EMBL/GenBank/DDBJ whole genome shotgun (WGS) entry which is preliminary data.</text>
</comment>
<sequence>MSHLREETASPNLRITYETCAVKRTSAQVTLQKSCIYPACAASTLGSIPYLKWTVFEFKMDHFLFLKHFLQKNKDLYGEEGKREPMIVIFFRVHCPIRGTR</sequence>
<proteinExistence type="predicted"/>
<dbReference type="EMBL" id="JANJYI010000005">
    <property type="protein sequence ID" value="KAK2647984.1"/>
    <property type="molecule type" value="Genomic_DNA"/>
</dbReference>